<comment type="similarity">
    <text evidence="1">Belongs to the isochorismatase family.</text>
</comment>
<proteinExistence type="inferred from homology"/>
<protein>
    <recommendedName>
        <fullName evidence="4">Isochorismatase-like domain-containing protein</fullName>
    </recommendedName>
</protein>
<keyword evidence="2" id="KW-0378">Hydrolase</keyword>
<feature type="chain" id="PRO_5042917115" description="Isochorismatase-like domain-containing protein" evidence="3">
    <location>
        <begin position="20"/>
        <end position="325"/>
    </location>
</feature>
<feature type="signal peptide" evidence="3">
    <location>
        <begin position="1"/>
        <end position="19"/>
    </location>
</feature>
<evidence type="ECO:0000256" key="2">
    <source>
        <dbReference type="ARBA" id="ARBA00022801"/>
    </source>
</evidence>
<evidence type="ECO:0000313" key="5">
    <source>
        <dbReference type="EMBL" id="KAK5695411.1"/>
    </source>
</evidence>
<dbReference type="GO" id="GO:0016787">
    <property type="term" value="F:hydrolase activity"/>
    <property type="evidence" value="ECO:0007669"/>
    <property type="project" value="UniProtKB-KW"/>
</dbReference>
<dbReference type="InterPro" id="IPR050272">
    <property type="entry name" value="Isochorismatase-like_hydrls"/>
</dbReference>
<dbReference type="SUPFAM" id="SSF52499">
    <property type="entry name" value="Isochorismatase-like hydrolases"/>
    <property type="match status" value="1"/>
</dbReference>
<dbReference type="InterPro" id="IPR036380">
    <property type="entry name" value="Isochorismatase-like_sf"/>
</dbReference>
<accession>A0AAN7VXR6</accession>
<keyword evidence="3" id="KW-0732">Signal</keyword>
<dbReference type="Gene3D" id="3.40.50.850">
    <property type="entry name" value="Isochorismatase-like"/>
    <property type="match status" value="1"/>
</dbReference>
<evidence type="ECO:0000313" key="6">
    <source>
        <dbReference type="Proteomes" id="UP001310594"/>
    </source>
</evidence>
<evidence type="ECO:0000256" key="1">
    <source>
        <dbReference type="ARBA" id="ARBA00006336"/>
    </source>
</evidence>
<evidence type="ECO:0000259" key="4">
    <source>
        <dbReference type="Pfam" id="PF00857"/>
    </source>
</evidence>
<dbReference type="EMBL" id="JAVRQU010000014">
    <property type="protein sequence ID" value="KAK5695411.1"/>
    <property type="molecule type" value="Genomic_DNA"/>
</dbReference>
<sequence length="325" mass="34647">MRTICDLWAFIGAPTIVLGRTLSPGSRFTAYAMLTASHMMTEPRPATLSALTSSHDEAGPLPPDTLQIYLRFLSSRKALMEYKERARPPKRIVEEVEDTAEEVTTNMAAIFDADDPSSPLHYSASQTALLLLDYQGFIVSQLGEPGAAAVATAVGMRDWALNHGITVVHSLVDVKSAPPPTCKGANRIATMLAGLKDDPAGGAEAPSLAFSQHASEYVVLKSPGVVSALQSKGVMELLAEREIKSLVICGLSTSGAVMRTAVPATDEGFVVSVVSDACADRKEGVHTMVLETLLPNRVHVMSADEFVGEWSRAKGLGKGKEEKRA</sequence>
<dbReference type="InterPro" id="IPR000868">
    <property type="entry name" value="Isochorismatase-like_dom"/>
</dbReference>
<dbReference type="AlphaFoldDB" id="A0AAN7VXR6"/>
<dbReference type="PANTHER" id="PTHR43540:SF1">
    <property type="entry name" value="ISOCHORISMATASE HYDROLASE"/>
    <property type="match status" value="1"/>
</dbReference>
<evidence type="ECO:0000256" key="3">
    <source>
        <dbReference type="SAM" id="SignalP"/>
    </source>
</evidence>
<organism evidence="5 6">
    <name type="scientific">Elasticomyces elasticus</name>
    <dbReference type="NCBI Taxonomy" id="574655"/>
    <lineage>
        <taxon>Eukaryota</taxon>
        <taxon>Fungi</taxon>
        <taxon>Dikarya</taxon>
        <taxon>Ascomycota</taxon>
        <taxon>Pezizomycotina</taxon>
        <taxon>Dothideomycetes</taxon>
        <taxon>Dothideomycetidae</taxon>
        <taxon>Mycosphaerellales</taxon>
        <taxon>Teratosphaeriaceae</taxon>
        <taxon>Elasticomyces</taxon>
    </lineage>
</organism>
<reference evidence="5" key="1">
    <citation type="submission" date="2023-08" db="EMBL/GenBank/DDBJ databases">
        <title>Black Yeasts Isolated from many extreme environments.</title>
        <authorList>
            <person name="Coleine C."/>
            <person name="Stajich J.E."/>
            <person name="Selbmann L."/>
        </authorList>
    </citation>
    <scope>NUCLEOTIDE SEQUENCE</scope>
    <source>
        <strain evidence="5">CCFEE 5810</strain>
    </source>
</reference>
<gene>
    <name evidence="5" type="ORF">LTR97_008917</name>
</gene>
<dbReference type="PANTHER" id="PTHR43540">
    <property type="entry name" value="PEROXYUREIDOACRYLATE/UREIDOACRYLATE AMIDOHYDROLASE-RELATED"/>
    <property type="match status" value="1"/>
</dbReference>
<dbReference type="Pfam" id="PF00857">
    <property type="entry name" value="Isochorismatase"/>
    <property type="match status" value="1"/>
</dbReference>
<name>A0AAN7VXR6_9PEZI</name>
<feature type="domain" description="Isochorismatase-like" evidence="4">
    <location>
        <begin position="127"/>
        <end position="305"/>
    </location>
</feature>
<comment type="caution">
    <text evidence="5">The sequence shown here is derived from an EMBL/GenBank/DDBJ whole genome shotgun (WGS) entry which is preliminary data.</text>
</comment>
<dbReference type="Proteomes" id="UP001310594">
    <property type="component" value="Unassembled WGS sequence"/>
</dbReference>